<accession>A0A4Y2RDD3</accession>
<sequence length="106" mass="11923">MRAKLGIMMGYALHTKGYRIWLRDENKLIETNNVRFDENTKGVDASQNSNQYTKFNFTISNYSDDEGDFDTVMDSLSGRLIPETSSESPSTSREEPSASTDSSLIP</sequence>
<evidence type="ECO:0000313" key="3">
    <source>
        <dbReference type="EMBL" id="GBN73426.1"/>
    </source>
</evidence>
<feature type="region of interest" description="Disordered" evidence="1">
    <location>
        <begin position="73"/>
        <end position="106"/>
    </location>
</feature>
<comment type="caution">
    <text evidence="3">The sequence shown here is derived from an EMBL/GenBank/DDBJ whole genome shotgun (WGS) entry which is preliminary data.</text>
</comment>
<protein>
    <recommendedName>
        <fullName evidence="2">Retroviral polymerase SH3-like domain-containing protein</fullName>
    </recommendedName>
</protein>
<keyword evidence="4" id="KW-1185">Reference proteome</keyword>
<dbReference type="Pfam" id="PF25597">
    <property type="entry name" value="SH3_retrovirus"/>
    <property type="match status" value="1"/>
</dbReference>
<evidence type="ECO:0000256" key="1">
    <source>
        <dbReference type="SAM" id="MobiDB-lite"/>
    </source>
</evidence>
<dbReference type="Proteomes" id="UP000499080">
    <property type="component" value="Unassembled WGS sequence"/>
</dbReference>
<feature type="compositionally biased region" description="Low complexity" evidence="1">
    <location>
        <begin position="82"/>
        <end position="91"/>
    </location>
</feature>
<name>A0A4Y2RDD3_ARAVE</name>
<reference evidence="3 4" key="1">
    <citation type="journal article" date="2019" name="Sci. Rep.">
        <title>Orb-weaving spider Araneus ventricosus genome elucidates the spidroin gene catalogue.</title>
        <authorList>
            <person name="Kono N."/>
            <person name="Nakamura H."/>
            <person name="Ohtoshi R."/>
            <person name="Moran D.A.P."/>
            <person name="Shinohara A."/>
            <person name="Yoshida Y."/>
            <person name="Fujiwara M."/>
            <person name="Mori M."/>
            <person name="Tomita M."/>
            <person name="Arakawa K."/>
        </authorList>
    </citation>
    <scope>NUCLEOTIDE SEQUENCE [LARGE SCALE GENOMIC DNA]</scope>
</reference>
<feature type="domain" description="Retroviral polymerase SH3-like" evidence="2">
    <location>
        <begin position="2"/>
        <end position="45"/>
    </location>
</feature>
<organism evidence="3 4">
    <name type="scientific">Araneus ventricosus</name>
    <name type="common">Orbweaver spider</name>
    <name type="synonym">Epeira ventricosa</name>
    <dbReference type="NCBI Taxonomy" id="182803"/>
    <lineage>
        <taxon>Eukaryota</taxon>
        <taxon>Metazoa</taxon>
        <taxon>Ecdysozoa</taxon>
        <taxon>Arthropoda</taxon>
        <taxon>Chelicerata</taxon>
        <taxon>Arachnida</taxon>
        <taxon>Araneae</taxon>
        <taxon>Araneomorphae</taxon>
        <taxon>Entelegynae</taxon>
        <taxon>Araneoidea</taxon>
        <taxon>Araneidae</taxon>
        <taxon>Araneus</taxon>
    </lineage>
</organism>
<dbReference type="InterPro" id="IPR057670">
    <property type="entry name" value="SH3_retrovirus"/>
</dbReference>
<dbReference type="AlphaFoldDB" id="A0A4Y2RDD3"/>
<gene>
    <name evidence="3" type="ORF">AVEN_71567_1</name>
</gene>
<evidence type="ECO:0000259" key="2">
    <source>
        <dbReference type="Pfam" id="PF25597"/>
    </source>
</evidence>
<evidence type="ECO:0000313" key="4">
    <source>
        <dbReference type="Proteomes" id="UP000499080"/>
    </source>
</evidence>
<dbReference type="OrthoDB" id="6427446at2759"/>
<proteinExistence type="predicted"/>
<dbReference type="EMBL" id="BGPR01144042">
    <property type="protein sequence ID" value="GBN73426.1"/>
    <property type="molecule type" value="Genomic_DNA"/>
</dbReference>